<keyword evidence="3" id="KW-1185">Reference proteome</keyword>
<evidence type="ECO:0000313" key="2">
    <source>
        <dbReference type="EMBL" id="EJK54251.1"/>
    </source>
</evidence>
<evidence type="ECO:0000313" key="3">
    <source>
        <dbReference type="Proteomes" id="UP000266841"/>
    </source>
</evidence>
<protein>
    <submittedName>
        <fullName evidence="2">Uncharacterized protein</fullName>
    </submittedName>
</protein>
<organism evidence="2 3">
    <name type="scientific">Thalassiosira oceanica</name>
    <name type="common">Marine diatom</name>
    <dbReference type="NCBI Taxonomy" id="159749"/>
    <lineage>
        <taxon>Eukaryota</taxon>
        <taxon>Sar</taxon>
        <taxon>Stramenopiles</taxon>
        <taxon>Ochrophyta</taxon>
        <taxon>Bacillariophyta</taxon>
        <taxon>Coscinodiscophyceae</taxon>
        <taxon>Thalassiosirophycidae</taxon>
        <taxon>Thalassiosirales</taxon>
        <taxon>Thalassiosiraceae</taxon>
        <taxon>Thalassiosira</taxon>
    </lineage>
</organism>
<sequence>MDLRIALLHADLDDAAVDDGAERRSGPSGSQRPNPPAGEGPQGPEKGGSRARRRQQAGALAGGLDTKSQTLKLPENDGHQYFFQPPPDVGCPQMMLPTTGRRDGPTRKWTITLAGSPVAPSLRLKSRLVPPLPQTSCSWDSVTVGTLFPPRSKLDELFH</sequence>
<dbReference type="Proteomes" id="UP000266841">
    <property type="component" value="Unassembled WGS sequence"/>
</dbReference>
<dbReference type="AlphaFoldDB" id="K0RZR5"/>
<dbReference type="EMBL" id="AGNL01036118">
    <property type="protein sequence ID" value="EJK54251.1"/>
    <property type="molecule type" value="Genomic_DNA"/>
</dbReference>
<reference evidence="2 3" key="1">
    <citation type="journal article" date="2012" name="Genome Biol.">
        <title>Genome and low-iron response of an oceanic diatom adapted to chronic iron limitation.</title>
        <authorList>
            <person name="Lommer M."/>
            <person name="Specht M."/>
            <person name="Roy A.S."/>
            <person name="Kraemer L."/>
            <person name="Andreson R."/>
            <person name="Gutowska M.A."/>
            <person name="Wolf J."/>
            <person name="Bergner S.V."/>
            <person name="Schilhabel M.B."/>
            <person name="Klostermeier U.C."/>
            <person name="Beiko R.G."/>
            <person name="Rosenstiel P."/>
            <person name="Hippler M."/>
            <person name="Laroche J."/>
        </authorList>
    </citation>
    <scope>NUCLEOTIDE SEQUENCE [LARGE SCALE GENOMIC DNA]</scope>
    <source>
        <strain evidence="2 3">CCMP1005</strain>
    </source>
</reference>
<comment type="caution">
    <text evidence="2">The sequence shown here is derived from an EMBL/GenBank/DDBJ whole genome shotgun (WGS) entry which is preliminary data.</text>
</comment>
<name>K0RZR5_THAOC</name>
<gene>
    <name evidence="2" type="ORF">THAOC_26146</name>
</gene>
<proteinExistence type="predicted"/>
<feature type="region of interest" description="Disordered" evidence="1">
    <location>
        <begin position="1"/>
        <end position="105"/>
    </location>
</feature>
<evidence type="ECO:0000256" key="1">
    <source>
        <dbReference type="SAM" id="MobiDB-lite"/>
    </source>
</evidence>
<accession>K0RZR5</accession>